<evidence type="ECO:0000313" key="2">
    <source>
        <dbReference type="EMBL" id="MBO8481137.1"/>
    </source>
</evidence>
<dbReference type="Pfam" id="PF19580">
    <property type="entry name" value="Exo_endo_phos_3"/>
    <property type="match status" value="2"/>
</dbReference>
<feature type="domain" description="Endonuclease/exonuclease/phosphatase" evidence="1">
    <location>
        <begin position="183"/>
        <end position="333"/>
    </location>
</feature>
<dbReference type="Gene3D" id="3.60.10.10">
    <property type="entry name" value="Endonuclease/exonuclease/phosphatase"/>
    <property type="match status" value="1"/>
</dbReference>
<evidence type="ECO:0000259" key="1">
    <source>
        <dbReference type="Pfam" id="PF19580"/>
    </source>
</evidence>
<organism evidence="2 3">
    <name type="scientific">Candidatus Merdivivens faecigallinarum</name>
    <dbReference type="NCBI Taxonomy" id="2840871"/>
    <lineage>
        <taxon>Bacteria</taxon>
        <taxon>Pseudomonadati</taxon>
        <taxon>Bacteroidota</taxon>
        <taxon>Bacteroidia</taxon>
        <taxon>Bacteroidales</taxon>
        <taxon>Muribaculaceae</taxon>
        <taxon>Muribaculaceae incertae sedis</taxon>
        <taxon>Candidatus Merdivivens</taxon>
    </lineage>
</organism>
<sequence>MFLTFFADVEPVSVPDRKILMFWNLENLFVPWGGPDSLVAEFRYGGKRGWSYSRYLKKCAAIAKTVVYLEDSLGRRPDFIAVAEIENRTVLHNLVSLTPLHGYPYLPVHYDSPDRRGIDVGLLYDSSRYSLVSSCARPVVKDSVILATRSILYACFVRKVHAPFIRDTAGADARADTSVDARADTLHIFVNHHPSKFSGAEASQPLRDAAMRLLASLADSVAVRHPGHEVVLTGDFNDVPSSAALKGAPGFVNLSYSLHEEGFGTIKYAGKWELIDHFIVSPQVAGRCSTYVFSPAFLLEKDRKGLGYKPCRTYIGPRYNGGVSDHLPIVLEIFY</sequence>
<dbReference type="InterPro" id="IPR005135">
    <property type="entry name" value="Endo/exonuclease/phosphatase"/>
</dbReference>
<name>A0A9D9IYU7_9BACT</name>
<dbReference type="InterPro" id="IPR036691">
    <property type="entry name" value="Endo/exonu/phosph_ase_sf"/>
</dbReference>
<reference evidence="2" key="2">
    <citation type="journal article" date="2021" name="PeerJ">
        <title>Extensive microbial diversity within the chicken gut microbiome revealed by metagenomics and culture.</title>
        <authorList>
            <person name="Gilroy R."/>
            <person name="Ravi A."/>
            <person name="Getino M."/>
            <person name="Pursley I."/>
            <person name="Horton D.L."/>
            <person name="Alikhan N.F."/>
            <person name="Baker D."/>
            <person name="Gharbi K."/>
            <person name="Hall N."/>
            <person name="Watson M."/>
            <person name="Adriaenssens E.M."/>
            <person name="Foster-Nyarko E."/>
            <person name="Jarju S."/>
            <person name="Secka A."/>
            <person name="Antonio M."/>
            <person name="Oren A."/>
            <person name="Chaudhuri R.R."/>
            <person name="La Ragione R."/>
            <person name="Hildebrand F."/>
            <person name="Pallen M.J."/>
        </authorList>
    </citation>
    <scope>NUCLEOTIDE SEQUENCE</scope>
    <source>
        <strain evidence="2">B3-2255</strain>
    </source>
</reference>
<dbReference type="AlphaFoldDB" id="A0A9D9IYU7"/>
<feature type="domain" description="Endonuclease/exonuclease/phosphatase" evidence="1">
    <location>
        <begin position="21"/>
        <end position="153"/>
    </location>
</feature>
<dbReference type="Proteomes" id="UP000823772">
    <property type="component" value="Unassembled WGS sequence"/>
</dbReference>
<reference evidence="2" key="1">
    <citation type="submission" date="2020-10" db="EMBL/GenBank/DDBJ databases">
        <authorList>
            <person name="Gilroy R."/>
        </authorList>
    </citation>
    <scope>NUCLEOTIDE SEQUENCE</scope>
    <source>
        <strain evidence="2">B3-2255</strain>
    </source>
</reference>
<dbReference type="PANTHER" id="PTHR42834:SF1">
    <property type="entry name" value="ENDONUCLEASE_EXONUCLEASE_PHOSPHATASE FAMILY PROTEIN (AFU_ORTHOLOGUE AFUA_3G09210)"/>
    <property type="match status" value="1"/>
</dbReference>
<accession>A0A9D9IYU7</accession>
<dbReference type="SUPFAM" id="SSF56219">
    <property type="entry name" value="DNase I-like"/>
    <property type="match status" value="1"/>
</dbReference>
<proteinExistence type="predicted"/>
<comment type="caution">
    <text evidence="2">The sequence shown here is derived from an EMBL/GenBank/DDBJ whole genome shotgun (WGS) entry which is preliminary data.</text>
</comment>
<protein>
    <recommendedName>
        <fullName evidence="1">Endonuclease/exonuclease/phosphatase domain-containing protein</fullName>
    </recommendedName>
</protein>
<dbReference type="GO" id="GO:0003824">
    <property type="term" value="F:catalytic activity"/>
    <property type="evidence" value="ECO:0007669"/>
    <property type="project" value="InterPro"/>
</dbReference>
<dbReference type="EMBL" id="JADILY010000019">
    <property type="protein sequence ID" value="MBO8481137.1"/>
    <property type="molecule type" value="Genomic_DNA"/>
</dbReference>
<evidence type="ECO:0000313" key="3">
    <source>
        <dbReference type="Proteomes" id="UP000823772"/>
    </source>
</evidence>
<dbReference type="PANTHER" id="PTHR42834">
    <property type="entry name" value="ENDONUCLEASE/EXONUCLEASE/PHOSPHATASE FAMILY PROTEIN (AFU_ORTHOLOGUE AFUA_3G09210)"/>
    <property type="match status" value="1"/>
</dbReference>
<gene>
    <name evidence="2" type="ORF">IAC87_01155</name>
</gene>